<evidence type="ECO:0000256" key="5">
    <source>
        <dbReference type="ARBA" id="ARBA00023049"/>
    </source>
</evidence>
<keyword evidence="3" id="KW-0378">Hydrolase</keyword>
<dbReference type="Gene3D" id="3.40.390.10">
    <property type="entry name" value="Collagenase (Catalytic Domain)"/>
    <property type="match status" value="1"/>
</dbReference>
<dbReference type="EMBL" id="FXXQ01000002">
    <property type="protein sequence ID" value="SMX23057.1"/>
    <property type="molecule type" value="Genomic_DNA"/>
</dbReference>
<keyword evidence="7" id="KW-0472">Membrane</keyword>
<name>A0A238IXB4_9RHOB</name>
<dbReference type="InterPro" id="IPR021190">
    <property type="entry name" value="Pept_M10A"/>
</dbReference>
<keyword evidence="1" id="KW-0645">Protease</keyword>
<dbReference type="OrthoDB" id="9783144at2"/>
<keyword evidence="5" id="KW-0482">Metalloprotease</keyword>
<accession>A0A238IXB4</accession>
<evidence type="ECO:0000256" key="4">
    <source>
        <dbReference type="ARBA" id="ARBA00022833"/>
    </source>
</evidence>
<dbReference type="InterPro" id="IPR006026">
    <property type="entry name" value="Peptidase_Metallo"/>
</dbReference>
<dbReference type="SMART" id="SM00235">
    <property type="entry name" value="ZnMc"/>
    <property type="match status" value="1"/>
</dbReference>
<dbReference type="GO" id="GO:0006508">
    <property type="term" value="P:proteolysis"/>
    <property type="evidence" value="ECO:0007669"/>
    <property type="project" value="UniProtKB-KW"/>
</dbReference>
<evidence type="ECO:0000256" key="7">
    <source>
        <dbReference type="SAM" id="Phobius"/>
    </source>
</evidence>
<dbReference type="PANTHER" id="PTHR10201">
    <property type="entry name" value="MATRIX METALLOPROTEINASE"/>
    <property type="match status" value="1"/>
</dbReference>
<evidence type="ECO:0000259" key="8">
    <source>
        <dbReference type="SMART" id="SM00235"/>
    </source>
</evidence>
<dbReference type="SUPFAM" id="SSF55486">
    <property type="entry name" value="Metalloproteases ('zincins'), catalytic domain"/>
    <property type="match status" value="1"/>
</dbReference>
<proteinExistence type="predicted"/>
<protein>
    <submittedName>
        <fullName evidence="9">Matrixin</fullName>
    </submittedName>
</protein>
<feature type="domain" description="Peptidase metallopeptidase" evidence="8">
    <location>
        <begin position="20"/>
        <end position="177"/>
    </location>
</feature>
<evidence type="ECO:0000313" key="10">
    <source>
        <dbReference type="Proteomes" id="UP000201838"/>
    </source>
</evidence>
<feature type="compositionally biased region" description="Pro residues" evidence="6">
    <location>
        <begin position="182"/>
        <end position="218"/>
    </location>
</feature>
<sequence>MYYNLFGPKWGSSTYGTESGEITWTAEFGSNFQFDGGDTQADFDAALQDAFDTWETVADINFTYVSPDDTTTPIDIDVSVGAIDGAWNTVGQAFWSSTSSSITSGSVLFDEAEDWAPNGNPGEVDFYAVALHEIGHVLGLRHFDSNDGEPLQIMNSRISVDELQSGDIAGAQALYGAGDGIAPPPPPPPQPPPPEDPEVPPPPPPEEPEAPPPPPPSPPEEDSDPPSTPETVSEDDGGSSGGALGILVALLGVVAAMLFGGGAALVGVAAGRVAEDDDADETPAETEADVLATDLLPVVQDFSHSVYVDDFGNFIEGPDHDHEHGCDCGNCCGADEDMFLV</sequence>
<dbReference type="PANTHER" id="PTHR10201:SF323">
    <property type="entry name" value="MATRIX METALLOPROTEINASE-21"/>
    <property type="match status" value="1"/>
</dbReference>
<keyword evidence="7" id="KW-0812">Transmembrane</keyword>
<reference evidence="10" key="1">
    <citation type="submission" date="2017-05" db="EMBL/GenBank/DDBJ databases">
        <authorList>
            <person name="Rodrigo-Torres L."/>
            <person name="Arahal R. D."/>
            <person name="Lucena T."/>
        </authorList>
    </citation>
    <scope>NUCLEOTIDE SEQUENCE [LARGE SCALE GENOMIC DNA]</scope>
    <source>
        <strain evidence="10">CECT 8489</strain>
    </source>
</reference>
<keyword evidence="4" id="KW-0862">Zinc</keyword>
<dbReference type="InterPro" id="IPR024079">
    <property type="entry name" value="MetalloPept_cat_dom_sf"/>
</dbReference>
<organism evidence="9 10">
    <name type="scientific">Boseongicola aestuarii</name>
    <dbReference type="NCBI Taxonomy" id="1470561"/>
    <lineage>
        <taxon>Bacteria</taxon>
        <taxon>Pseudomonadati</taxon>
        <taxon>Pseudomonadota</taxon>
        <taxon>Alphaproteobacteria</taxon>
        <taxon>Rhodobacterales</taxon>
        <taxon>Paracoccaceae</taxon>
        <taxon>Boseongicola</taxon>
    </lineage>
</organism>
<evidence type="ECO:0000256" key="2">
    <source>
        <dbReference type="ARBA" id="ARBA00022723"/>
    </source>
</evidence>
<dbReference type="GO" id="GO:0008270">
    <property type="term" value="F:zinc ion binding"/>
    <property type="evidence" value="ECO:0007669"/>
    <property type="project" value="InterPro"/>
</dbReference>
<keyword evidence="2" id="KW-0479">Metal-binding</keyword>
<feature type="region of interest" description="Disordered" evidence="6">
    <location>
        <begin position="175"/>
        <end position="239"/>
    </location>
</feature>
<dbReference type="RefSeq" id="WP_093972998.1">
    <property type="nucleotide sequence ID" value="NZ_FXXQ01000002.1"/>
</dbReference>
<dbReference type="PRINTS" id="PR00138">
    <property type="entry name" value="MATRIXIN"/>
</dbReference>
<evidence type="ECO:0000256" key="6">
    <source>
        <dbReference type="SAM" id="MobiDB-lite"/>
    </source>
</evidence>
<gene>
    <name evidence="9" type="ORF">BOA8489_01158</name>
</gene>
<dbReference type="AlphaFoldDB" id="A0A238IXB4"/>
<feature type="transmembrane region" description="Helical" evidence="7">
    <location>
        <begin position="243"/>
        <end position="266"/>
    </location>
</feature>
<evidence type="ECO:0000256" key="1">
    <source>
        <dbReference type="ARBA" id="ARBA00022670"/>
    </source>
</evidence>
<dbReference type="InterPro" id="IPR001818">
    <property type="entry name" value="Pept_M10_metallopeptidase"/>
</dbReference>
<keyword evidence="10" id="KW-1185">Reference proteome</keyword>
<evidence type="ECO:0000256" key="3">
    <source>
        <dbReference type="ARBA" id="ARBA00022801"/>
    </source>
</evidence>
<dbReference type="Proteomes" id="UP000201838">
    <property type="component" value="Unassembled WGS sequence"/>
</dbReference>
<dbReference type="GO" id="GO:0031012">
    <property type="term" value="C:extracellular matrix"/>
    <property type="evidence" value="ECO:0007669"/>
    <property type="project" value="InterPro"/>
</dbReference>
<keyword evidence="7" id="KW-1133">Transmembrane helix</keyword>
<dbReference type="GO" id="GO:0004222">
    <property type="term" value="F:metalloendopeptidase activity"/>
    <property type="evidence" value="ECO:0007669"/>
    <property type="project" value="InterPro"/>
</dbReference>
<evidence type="ECO:0000313" key="9">
    <source>
        <dbReference type="EMBL" id="SMX23057.1"/>
    </source>
</evidence>
<dbReference type="Pfam" id="PF00413">
    <property type="entry name" value="Peptidase_M10"/>
    <property type="match status" value="1"/>
</dbReference>